<dbReference type="InterPro" id="IPR032696">
    <property type="entry name" value="SQ_cyclase_C"/>
</dbReference>
<protein>
    <recommendedName>
        <fullName evidence="2">Squalene cyclase C-terminal domain-containing protein</fullName>
    </recommendedName>
</protein>
<reference evidence="3 4" key="1">
    <citation type="submission" date="2020-05" db="EMBL/GenBank/DDBJ databases">
        <title>Actinomadura verrucosospora NRRL-B18236 (PFL_A860) Genome sequencing and assembly.</title>
        <authorList>
            <person name="Samborskyy M."/>
        </authorList>
    </citation>
    <scope>NUCLEOTIDE SEQUENCE [LARGE SCALE GENOMIC DNA]</scope>
    <source>
        <strain evidence="3 4">NRRL:B18236</strain>
    </source>
</reference>
<dbReference type="UniPathway" id="UPA00337"/>
<dbReference type="SUPFAM" id="SSF48239">
    <property type="entry name" value="Terpenoid cyclases/Protein prenyltransferases"/>
    <property type="match status" value="2"/>
</dbReference>
<feature type="domain" description="Squalene cyclase C-terminal" evidence="2">
    <location>
        <begin position="317"/>
        <end position="382"/>
    </location>
</feature>
<accession>A0A7D3ZJ73</accession>
<evidence type="ECO:0000256" key="1">
    <source>
        <dbReference type="SAM" id="Phobius"/>
    </source>
</evidence>
<name>A0A7D3ZJ73_ACTVE</name>
<feature type="transmembrane region" description="Helical" evidence="1">
    <location>
        <begin position="523"/>
        <end position="542"/>
    </location>
</feature>
<sequence length="592" mass="62812">MVVSDGARRAEEGAAGPGARVPRLELILFAESRDGFVVLAEGGEIVPLRLPAERRPGRDAGDGLGALVARAAKERFGLDVEYLGLLAAEPGPRRPRLTVGAVARGAQDFGRAGTRSRVLSMADLEARRGEVRDADLFAAAHGWYRASAVARDLPVRIRRAVDRSLLYLENHRSIEDGRWGWNLYMDGHSLGLLSTAEGILAHLHAGVTGDELSRPVASLVGMQNPDGGWQVRKSLVGAQSDQSVTESTCAVLWALHGVGRSSSDPVIADGLAWLESLQHDGGWPSAAPLDGAAPELRVFPTTCAVRTLARYGRGDAAKGVAWLRAAQNDDGGWGSRPAVAGQTQASSATHTAYTVIALLTAGVAATDPAVGRAVAYLRASFDPAKDEPWESSQDHSLINPATSARLEFRHFATPWALAALAMAGAGLDDPVILTGTDKLLGLQDPEGTWRSSLTGGARAMWATHDALYALRAVSDTLRETVAPVVVDPYRSRERAALEHCAAELLAGDDRAPAAGARRWWQTAWLSVLTVVVALVTLDRLAVFDALTSAKAGKAWAWAATAAVTLLVAVAPNVVGEEYRVWRSRRGGRRPGG</sequence>
<dbReference type="CDD" id="cd00688">
    <property type="entry name" value="ISOPREN_C2_like"/>
    <property type="match status" value="1"/>
</dbReference>
<keyword evidence="4" id="KW-1185">Reference proteome</keyword>
<dbReference type="EMBL" id="CP053892">
    <property type="protein sequence ID" value="QKG25457.1"/>
    <property type="molecule type" value="Genomic_DNA"/>
</dbReference>
<dbReference type="Gene3D" id="1.50.10.20">
    <property type="match status" value="1"/>
</dbReference>
<feature type="transmembrane region" description="Helical" evidence="1">
    <location>
        <begin position="554"/>
        <end position="575"/>
    </location>
</feature>
<gene>
    <name evidence="3" type="ORF">ACTIVE_7109</name>
</gene>
<evidence type="ECO:0000259" key="2">
    <source>
        <dbReference type="Pfam" id="PF13243"/>
    </source>
</evidence>
<proteinExistence type="predicted"/>
<keyword evidence="1" id="KW-1133">Transmembrane helix</keyword>
<evidence type="ECO:0000313" key="3">
    <source>
        <dbReference type="EMBL" id="QKG25457.1"/>
    </source>
</evidence>
<dbReference type="InterPro" id="IPR008930">
    <property type="entry name" value="Terpenoid_cyclase/PrenylTrfase"/>
</dbReference>
<dbReference type="Pfam" id="PF13243">
    <property type="entry name" value="SQHop_cyclase_C"/>
    <property type="match status" value="1"/>
</dbReference>
<keyword evidence="1" id="KW-0472">Membrane</keyword>
<evidence type="ECO:0000313" key="4">
    <source>
        <dbReference type="Proteomes" id="UP000501240"/>
    </source>
</evidence>
<organism evidence="3 4">
    <name type="scientific">Actinomadura verrucosospora</name>
    <dbReference type="NCBI Taxonomy" id="46165"/>
    <lineage>
        <taxon>Bacteria</taxon>
        <taxon>Bacillati</taxon>
        <taxon>Actinomycetota</taxon>
        <taxon>Actinomycetes</taxon>
        <taxon>Streptosporangiales</taxon>
        <taxon>Thermomonosporaceae</taxon>
        <taxon>Actinomadura</taxon>
    </lineage>
</organism>
<dbReference type="Proteomes" id="UP000501240">
    <property type="component" value="Chromosome"/>
</dbReference>
<keyword evidence="1" id="KW-0812">Transmembrane</keyword>
<dbReference type="AlphaFoldDB" id="A0A7D3ZJ73"/>